<dbReference type="CDD" id="cd06664">
    <property type="entry name" value="IscU_like"/>
    <property type="match status" value="1"/>
</dbReference>
<protein>
    <submittedName>
        <fullName evidence="2">NifU family SUF system FeS assembly protein</fullName>
    </submittedName>
</protein>
<dbReference type="AlphaFoldDB" id="T1ALD2"/>
<evidence type="ECO:0000259" key="1">
    <source>
        <dbReference type="Pfam" id="PF01592"/>
    </source>
</evidence>
<sequence>MNETRVEAGSPYRAQVLAHARTPLHQHVLRRCDAAADGRNALCGDNIRIELTLREGRIADYAFRAEACTLTVAAASMLGERVRGFDLRAVQALAVQFDQLLDGGVVVEAGAELGDLAAFAELVAFPARRKCARLPFATLLAALHGNARASTEEA</sequence>
<organism evidence="2">
    <name type="scientific">mine drainage metagenome</name>
    <dbReference type="NCBI Taxonomy" id="410659"/>
    <lineage>
        <taxon>unclassified sequences</taxon>
        <taxon>metagenomes</taxon>
        <taxon>ecological metagenomes</taxon>
    </lineage>
</organism>
<dbReference type="Gene3D" id="3.90.1010.10">
    <property type="match status" value="1"/>
</dbReference>
<reference evidence="2" key="2">
    <citation type="journal article" date="2014" name="ISME J.">
        <title>Microbial stratification in low pH oxic and suboxic macroscopic growths along an acid mine drainage.</title>
        <authorList>
            <person name="Mendez-Garcia C."/>
            <person name="Mesa V."/>
            <person name="Sprenger R.R."/>
            <person name="Richter M."/>
            <person name="Diez M.S."/>
            <person name="Solano J."/>
            <person name="Bargiela R."/>
            <person name="Golyshina O.V."/>
            <person name="Manteca A."/>
            <person name="Ramos J.L."/>
            <person name="Gallego J.R."/>
            <person name="Llorente I."/>
            <person name="Martins Dos Santos V.A."/>
            <person name="Jensen O.N."/>
            <person name="Pelaez A.I."/>
            <person name="Sanchez J."/>
            <person name="Ferrer M."/>
        </authorList>
    </citation>
    <scope>NUCLEOTIDE SEQUENCE</scope>
</reference>
<dbReference type="NCBIfam" id="TIGR01994">
    <property type="entry name" value="SUF_scaf_2"/>
    <property type="match status" value="1"/>
</dbReference>
<dbReference type="GO" id="GO:0005506">
    <property type="term" value="F:iron ion binding"/>
    <property type="evidence" value="ECO:0007669"/>
    <property type="project" value="InterPro"/>
</dbReference>
<comment type="caution">
    <text evidence="2">The sequence shown here is derived from an EMBL/GenBank/DDBJ whole genome shotgun (WGS) entry which is preliminary data.</text>
</comment>
<feature type="domain" description="NIF system FeS cluster assembly NifU N-terminal" evidence="1">
    <location>
        <begin position="12"/>
        <end position="131"/>
    </location>
</feature>
<dbReference type="EMBL" id="AUZX01007784">
    <property type="protein sequence ID" value="EQD58172.1"/>
    <property type="molecule type" value="Genomic_DNA"/>
</dbReference>
<proteinExistence type="predicted"/>
<dbReference type="InterPro" id="IPR002871">
    <property type="entry name" value="NIF_FeS_clus_asmbl_NifU_N"/>
</dbReference>
<dbReference type="GO" id="GO:0016226">
    <property type="term" value="P:iron-sulfur cluster assembly"/>
    <property type="evidence" value="ECO:0007669"/>
    <property type="project" value="InterPro"/>
</dbReference>
<reference evidence="2" key="1">
    <citation type="submission" date="2013-08" db="EMBL/GenBank/DDBJ databases">
        <authorList>
            <person name="Mendez C."/>
            <person name="Richter M."/>
            <person name="Ferrer M."/>
            <person name="Sanchez J."/>
        </authorList>
    </citation>
    <scope>NUCLEOTIDE SEQUENCE</scope>
</reference>
<dbReference type="Pfam" id="PF01592">
    <property type="entry name" value="NifU_N"/>
    <property type="match status" value="1"/>
</dbReference>
<accession>T1ALD2</accession>
<name>T1ALD2_9ZZZZ</name>
<dbReference type="SUPFAM" id="SSF82649">
    <property type="entry name" value="SufE/NifU"/>
    <property type="match status" value="1"/>
</dbReference>
<gene>
    <name evidence="2" type="ORF">B1A_10919</name>
</gene>
<evidence type="ECO:0000313" key="2">
    <source>
        <dbReference type="EMBL" id="EQD58172.1"/>
    </source>
</evidence>
<dbReference type="GO" id="GO:0051536">
    <property type="term" value="F:iron-sulfur cluster binding"/>
    <property type="evidence" value="ECO:0007669"/>
    <property type="project" value="InterPro"/>
</dbReference>